<keyword evidence="3" id="KW-1185">Reference proteome</keyword>
<organism evidence="2 3">
    <name type="scientific">Microbacterium algeriense</name>
    <dbReference type="NCBI Taxonomy" id="2615184"/>
    <lineage>
        <taxon>Bacteria</taxon>
        <taxon>Bacillati</taxon>
        <taxon>Actinomycetota</taxon>
        <taxon>Actinomycetes</taxon>
        <taxon>Micrococcales</taxon>
        <taxon>Microbacteriaceae</taxon>
        <taxon>Microbacterium</taxon>
    </lineage>
</organism>
<proteinExistence type="predicted"/>
<protein>
    <submittedName>
        <fullName evidence="2">Uncharacterized protein</fullName>
    </submittedName>
</protein>
<sequence>MEAKKLFLTFTGVTVLALTALMPTASFASATDDWSSVSQTEVLELAAALKVPAKTESAIGQAYLSLSDSEQVAVLQTLRADPGALIEWEESTPIAAKAAVGEHAPGLSTRAARGTALVATDSKTAYLLGIPIGTWVIEYKYYATSTAVTGNIDCQGWFSGIGVSDTVKESSYVVNGRGTCSARHTMSFVFKGSPIQWNKLHTFTTNSGNPRSLSGSIKSV</sequence>
<gene>
    <name evidence="2" type="ORF">F6A08_00665</name>
</gene>
<dbReference type="RefSeq" id="WP_151458326.1">
    <property type="nucleotide sequence ID" value="NZ_WAAO01000001.1"/>
</dbReference>
<comment type="caution">
    <text evidence="2">The sequence shown here is derived from an EMBL/GenBank/DDBJ whole genome shotgun (WGS) entry which is preliminary data.</text>
</comment>
<dbReference type="EMBL" id="WAAO01000001">
    <property type="protein sequence ID" value="KAB1866380.1"/>
    <property type="molecule type" value="Genomic_DNA"/>
</dbReference>
<evidence type="ECO:0000313" key="3">
    <source>
        <dbReference type="Proteomes" id="UP000478836"/>
    </source>
</evidence>
<keyword evidence="1" id="KW-0732">Signal</keyword>
<dbReference type="Proteomes" id="UP000478836">
    <property type="component" value="Unassembled WGS sequence"/>
</dbReference>
<evidence type="ECO:0000313" key="2">
    <source>
        <dbReference type="EMBL" id="KAB1866380.1"/>
    </source>
</evidence>
<dbReference type="GeneID" id="77474934"/>
<evidence type="ECO:0000256" key="1">
    <source>
        <dbReference type="SAM" id="SignalP"/>
    </source>
</evidence>
<feature type="signal peptide" evidence="1">
    <location>
        <begin position="1"/>
        <end position="30"/>
    </location>
</feature>
<reference evidence="3" key="1">
    <citation type="submission" date="2019-09" db="EMBL/GenBank/DDBJ databases">
        <title>Whole genome sequencing of Microbacterium maritypicum.</title>
        <authorList>
            <person name="Lenchi N."/>
        </authorList>
    </citation>
    <scope>NUCLEOTIDE SEQUENCE [LARGE SCALE GENOMIC DNA]</scope>
    <source>
        <strain evidence="3">G1</strain>
    </source>
</reference>
<accession>A0ABQ6V7H4</accession>
<name>A0ABQ6V7H4_9MICO</name>
<feature type="chain" id="PRO_5046456926" evidence="1">
    <location>
        <begin position="31"/>
        <end position="220"/>
    </location>
</feature>